<dbReference type="EMBL" id="AP014967">
    <property type="protein sequence ID" value="BAT14898.1"/>
    <property type="molecule type" value="Genomic_DNA"/>
</dbReference>
<feature type="compositionally biased region" description="Basic residues" evidence="1">
    <location>
        <begin position="51"/>
        <end position="71"/>
    </location>
</feature>
<feature type="region of interest" description="Disordered" evidence="1">
    <location>
        <begin position="37"/>
        <end position="71"/>
    </location>
</feature>
<gene>
    <name evidence="2" type="ordered locus">Os11g0620150</name>
    <name evidence="2" type="ORF">OSNPB_110620150</name>
</gene>
<name>A0A0N7KT83_ORYSJ</name>
<evidence type="ECO:0000256" key="1">
    <source>
        <dbReference type="SAM" id="MobiDB-lite"/>
    </source>
</evidence>
<dbReference type="PaxDb" id="39947-A0A0N7KT83"/>
<keyword evidence="3" id="KW-1185">Reference proteome</keyword>
<dbReference type="Proteomes" id="UP000059680">
    <property type="component" value="Chromosome 11"/>
</dbReference>
<dbReference type="AlphaFoldDB" id="A0A0N7KT83"/>
<dbReference type="Gramene" id="Os11t0620150-01">
    <property type="protein sequence ID" value="Os11t0620150-01"/>
    <property type="gene ID" value="Os11g0620150"/>
</dbReference>
<sequence>MSINQPITQSIDRDRSIPHLLLRLRSRVRDQIIIRVWPQGEEGIKNPTPPKPKKKRNEKQKRRRRKKEKRR</sequence>
<evidence type="ECO:0000313" key="2">
    <source>
        <dbReference type="EMBL" id="BAT14898.1"/>
    </source>
</evidence>
<reference evidence="3" key="1">
    <citation type="journal article" date="2005" name="Nature">
        <title>The map-based sequence of the rice genome.</title>
        <authorList>
            <consortium name="International rice genome sequencing project (IRGSP)"/>
            <person name="Matsumoto T."/>
            <person name="Wu J."/>
            <person name="Kanamori H."/>
            <person name="Katayose Y."/>
            <person name="Fujisawa M."/>
            <person name="Namiki N."/>
            <person name="Mizuno H."/>
            <person name="Yamamoto K."/>
            <person name="Antonio B.A."/>
            <person name="Baba T."/>
            <person name="Sakata K."/>
            <person name="Nagamura Y."/>
            <person name="Aoki H."/>
            <person name="Arikawa K."/>
            <person name="Arita K."/>
            <person name="Bito T."/>
            <person name="Chiden Y."/>
            <person name="Fujitsuka N."/>
            <person name="Fukunaka R."/>
            <person name="Hamada M."/>
            <person name="Harada C."/>
            <person name="Hayashi A."/>
            <person name="Hijishita S."/>
            <person name="Honda M."/>
            <person name="Hosokawa S."/>
            <person name="Ichikawa Y."/>
            <person name="Idonuma A."/>
            <person name="Iijima M."/>
            <person name="Ikeda M."/>
            <person name="Ikeno M."/>
            <person name="Ito K."/>
            <person name="Ito S."/>
            <person name="Ito T."/>
            <person name="Ito Y."/>
            <person name="Ito Y."/>
            <person name="Iwabuchi A."/>
            <person name="Kamiya K."/>
            <person name="Karasawa W."/>
            <person name="Kurita K."/>
            <person name="Katagiri S."/>
            <person name="Kikuta A."/>
            <person name="Kobayashi H."/>
            <person name="Kobayashi N."/>
            <person name="Machita K."/>
            <person name="Maehara T."/>
            <person name="Masukawa M."/>
            <person name="Mizubayashi T."/>
            <person name="Mukai Y."/>
            <person name="Nagasaki H."/>
            <person name="Nagata Y."/>
            <person name="Naito S."/>
            <person name="Nakashima M."/>
            <person name="Nakama Y."/>
            <person name="Nakamichi Y."/>
            <person name="Nakamura M."/>
            <person name="Meguro A."/>
            <person name="Negishi M."/>
            <person name="Ohta I."/>
            <person name="Ohta T."/>
            <person name="Okamoto M."/>
            <person name="Ono N."/>
            <person name="Saji S."/>
            <person name="Sakaguchi M."/>
            <person name="Sakai K."/>
            <person name="Shibata M."/>
            <person name="Shimokawa T."/>
            <person name="Song J."/>
            <person name="Takazaki Y."/>
            <person name="Terasawa K."/>
            <person name="Tsugane M."/>
            <person name="Tsuji K."/>
            <person name="Ueda S."/>
            <person name="Waki K."/>
            <person name="Yamagata H."/>
            <person name="Yamamoto M."/>
            <person name="Yamamoto S."/>
            <person name="Yamane H."/>
            <person name="Yoshiki S."/>
            <person name="Yoshihara R."/>
            <person name="Yukawa K."/>
            <person name="Zhong H."/>
            <person name="Yano M."/>
            <person name="Yuan Q."/>
            <person name="Ouyang S."/>
            <person name="Liu J."/>
            <person name="Jones K.M."/>
            <person name="Gansberger K."/>
            <person name="Moffat K."/>
            <person name="Hill J."/>
            <person name="Bera J."/>
            <person name="Fadrosh D."/>
            <person name="Jin S."/>
            <person name="Johri S."/>
            <person name="Kim M."/>
            <person name="Overton L."/>
            <person name="Reardon M."/>
            <person name="Tsitrin T."/>
            <person name="Vuong H."/>
            <person name="Weaver B."/>
            <person name="Ciecko A."/>
            <person name="Tallon L."/>
            <person name="Jackson J."/>
            <person name="Pai G."/>
            <person name="Aken S.V."/>
            <person name="Utterback T."/>
            <person name="Reidmuller S."/>
            <person name="Feldblyum T."/>
            <person name="Hsiao J."/>
            <person name="Zismann V."/>
            <person name="Iobst S."/>
            <person name="de Vazeille A.R."/>
            <person name="Buell C.R."/>
            <person name="Ying K."/>
            <person name="Li Y."/>
            <person name="Lu T."/>
            <person name="Huang Y."/>
            <person name="Zhao Q."/>
            <person name="Feng Q."/>
            <person name="Zhang L."/>
            <person name="Zhu J."/>
            <person name="Weng Q."/>
            <person name="Mu J."/>
            <person name="Lu Y."/>
            <person name="Fan D."/>
            <person name="Liu Y."/>
            <person name="Guan J."/>
            <person name="Zhang Y."/>
            <person name="Yu S."/>
            <person name="Liu X."/>
            <person name="Zhang Y."/>
            <person name="Hong G."/>
            <person name="Han B."/>
            <person name="Choisne N."/>
            <person name="Demange N."/>
            <person name="Orjeda G."/>
            <person name="Samain S."/>
            <person name="Cattolico L."/>
            <person name="Pelletier E."/>
            <person name="Couloux A."/>
            <person name="Segurens B."/>
            <person name="Wincker P."/>
            <person name="D'Hont A."/>
            <person name="Scarpelli C."/>
            <person name="Weissenbach J."/>
            <person name="Salanoubat M."/>
            <person name="Quetier F."/>
            <person name="Yu Y."/>
            <person name="Kim H.R."/>
            <person name="Rambo T."/>
            <person name="Currie J."/>
            <person name="Collura K."/>
            <person name="Luo M."/>
            <person name="Yang T."/>
            <person name="Ammiraju J.S.S."/>
            <person name="Engler F."/>
            <person name="Soderlund C."/>
            <person name="Wing R.A."/>
            <person name="Palmer L.E."/>
            <person name="de la Bastide M."/>
            <person name="Spiegel L."/>
            <person name="Nascimento L."/>
            <person name="Zutavern T."/>
            <person name="O'Shaughnessy A."/>
            <person name="Dike S."/>
            <person name="Dedhia N."/>
            <person name="Preston R."/>
            <person name="Balija V."/>
            <person name="McCombie W.R."/>
            <person name="Chow T."/>
            <person name="Chen H."/>
            <person name="Chung M."/>
            <person name="Chen C."/>
            <person name="Shaw J."/>
            <person name="Wu H."/>
            <person name="Hsiao K."/>
            <person name="Chao Y."/>
            <person name="Chu M."/>
            <person name="Cheng C."/>
            <person name="Hour A."/>
            <person name="Lee P."/>
            <person name="Lin S."/>
            <person name="Lin Y."/>
            <person name="Liou J."/>
            <person name="Liu S."/>
            <person name="Hsing Y."/>
            <person name="Raghuvanshi S."/>
            <person name="Mohanty A."/>
            <person name="Bharti A.K."/>
            <person name="Gaur A."/>
            <person name="Gupta V."/>
            <person name="Kumar D."/>
            <person name="Ravi V."/>
            <person name="Vij S."/>
            <person name="Kapur A."/>
            <person name="Khurana P."/>
            <person name="Khurana P."/>
            <person name="Khurana J.P."/>
            <person name="Tyagi A.K."/>
            <person name="Gaikwad K."/>
            <person name="Singh A."/>
            <person name="Dalal V."/>
            <person name="Srivastava S."/>
            <person name="Dixit A."/>
            <person name="Pal A.K."/>
            <person name="Ghazi I.A."/>
            <person name="Yadav M."/>
            <person name="Pandit A."/>
            <person name="Bhargava A."/>
            <person name="Sureshbabu K."/>
            <person name="Batra K."/>
            <person name="Sharma T.R."/>
            <person name="Mohapatra T."/>
            <person name="Singh N.K."/>
            <person name="Messing J."/>
            <person name="Nelson A.B."/>
            <person name="Fuks G."/>
            <person name="Kavchok S."/>
            <person name="Keizer G."/>
            <person name="Linton E."/>
            <person name="Llaca V."/>
            <person name="Song R."/>
            <person name="Tanyolac B."/>
            <person name="Young S."/>
            <person name="Ho-Il K."/>
            <person name="Hahn J.H."/>
            <person name="Sangsakoo G."/>
            <person name="Vanavichit A."/>
            <person name="de Mattos Luiz.A.T."/>
            <person name="Zimmer P.D."/>
            <person name="Malone G."/>
            <person name="Dellagostin O."/>
            <person name="de Oliveira A.C."/>
            <person name="Bevan M."/>
            <person name="Bancroft I."/>
            <person name="Minx P."/>
            <person name="Cordum H."/>
            <person name="Wilson R."/>
            <person name="Cheng Z."/>
            <person name="Jin W."/>
            <person name="Jiang J."/>
            <person name="Leong S.A."/>
            <person name="Iwama H."/>
            <person name="Gojobori T."/>
            <person name="Itoh T."/>
            <person name="Niimura Y."/>
            <person name="Fujii Y."/>
            <person name="Habara T."/>
            <person name="Sakai H."/>
            <person name="Sato Y."/>
            <person name="Wilson G."/>
            <person name="Kumar K."/>
            <person name="McCouch S."/>
            <person name="Juretic N."/>
            <person name="Hoen D."/>
            <person name="Wright S."/>
            <person name="Bruskiewich R."/>
            <person name="Bureau T."/>
            <person name="Miyao A."/>
            <person name="Hirochika H."/>
            <person name="Nishikawa T."/>
            <person name="Kadowaki K."/>
            <person name="Sugiura M."/>
            <person name="Burr B."/>
            <person name="Sasaki T."/>
        </authorList>
    </citation>
    <scope>NUCLEOTIDE SEQUENCE [LARGE SCALE GENOMIC DNA]</scope>
    <source>
        <strain evidence="3">cv. Nipponbare</strain>
    </source>
</reference>
<dbReference type="InParanoid" id="A0A0N7KT83"/>
<protein>
    <submittedName>
        <fullName evidence="2">Os11g0620150 protein</fullName>
    </submittedName>
</protein>
<accession>A0A0N7KT83</accession>
<feature type="non-terminal residue" evidence="2">
    <location>
        <position position="71"/>
    </location>
</feature>
<proteinExistence type="predicted"/>
<reference evidence="2 3" key="2">
    <citation type="journal article" date="2013" name="Plant Cell Physiol.">
        <title>Rice Annotation Project Database (RAP-DB): an integrative and interactive database for rice genomics.</title>
        <authorList>
            <person name="Sakai H."/>
            <person name="Lee S.S."/>
            <person name="Tanaka T."/>
            <person name="Numa H."/>
            <person name="Kim J."/>
            <person name="Kawahara Y."/>
            <person name="Wakimoto H."/>
            <person name="Yang C.C."/>
            <person name="Iwamoto M."/>
            <person name="Abe T."/>
            <person name="Yamada Y."/>
            <person name="Muto A."/>
            <person name="Inokuchi H."/>
            <person name="Ikemura T."/>
            <person name="Matsumoto T."/>
            <person name="Sasaki T."/>
            <person name="Itoh T."/>
        </authorList>
    </citation>
    <scope>NUCLEOTIDE SEQUENCE [LARGE SCALE GENOMIC DNA]</scope>
    <source>
        <strain evidence="3">cv. Nipponbare</strain>
    </source>
</reference>
<reference evidence="2 3" key="3">
    <citation type="journal article" date="2013" name="Rice">
        <title>Improvement of the Oryza sativa Nipponbare reference genome using next generation sequence and optical map data.</title>
        <authorList>
            <person name="Kawahara Y."/>
            <person name="de la Bastide M."/>
            <person name="Hamilton J.P."/>
            <person name="Kanamori H."/>
            <person name="McCombie W.R."/>
            <person name="Ouyang S."/>
            <person name="Schwartz D.C."/>
            <person name="Tanaka T."/>
            <person name="Wu J."/>
            <person name="Zhou S."/>
            <person name="Childs K.L."/>
            <person name="Davidson R.M."/>
            <person name="Lin H."/>
            <person name="Quesada-Ocampo L."/>
            <person name="Vaillancourt B."/>
            <person name="Sakai H."/>
            <person name="Lee S.S."/>
            <person name="Kim J."/>
            <person name="Numa H."/>
            <person name="Itoh T."/>
            <person name="Buell C.R."/>
            <person name="Matsumoto T."/>
        </authorList>
    </citation>
    <scope>NUCLEOTIDE SEQUENCE [LARGE SCALE GENOMIC DNA]</scope>
    <source>
        <strain evidence="3">cv. Nipponbare</strain>
    </source>
</reference>
<evidence type="ECO:0000313" key="3">
    <source>
        <dbReference type="Proteomes" id="UP000059680"/>
    </source>
</evidence>
<organism evidence="2 3">
    <name type="scientific">Oryza sativa subsp. japonica</name>
    <name type="common">Rice</name>
    <dbReference type="NCBI Taxonomy" id="39947"/>
    <lineage>
        <taxon>Eukaryota</taxon>
        <taxon>Viridiplantae</taxon>
        <taxon>Streptophyta</taxon>
        <taxon>Embryophyta</taxon>
        <taxon>Tracheophyta</taxon>
        <taxon>Spermatophyta</taxon>
        <taxon>Magnoliopsida</taxon>
        <taxon>Liliopsida</taxon>
        <taxon>Poales</taxon>
        <taxon>Poaceae</taxon>
        <taxon>BOP clade</taxon>
        <taxon>Oryzoideae</taxon>
        <taxon>Oryzeae</taxon>
        <taxon>Oryzinae</taxon>
        <taxon>Oryza</taxon>
        <taxon>Oryza sativa</taxon>
    </lineage>
</organism>